<feature type="domain" description="CCHC-type" evidence="3">
    <location>
        <begin position="207"/>
        <end position="220"/>
    </location>
</feature>
<dbReference type="RefSeq" id="XP_037896658.1">
    <property type="nucleotide sequence ID" value="XM_038040730.1"/>
</dbReference>
<dbReference type="AlphaFoldDB" id="A0A9C6DYT2"/>
<evidence type="ECO:0000313" key="4">
    <source>
        <dbReference type="Proteomes" id="UP000092443"/>
    </source>
</evidence>
<proteinExistence type="predicted"/>
<accession>A0A9C6DYT2</accession>
<dbReference type="Gene3D" id="4.10.60.10">
    <property type="entry name" value="Zinc finger, CCHC-type"/>
    <property type="match status" value="1"/>
</dbReference>
<dbReference type="SMART" id="SM00343">
    <property type="entry name" value="ZnF_C2HC"/>
    <property type="match status" value="2"/>
</dbReference>
<name>A0A9C6DYT2_9MUSC</name>
<reference evidence="5" key="1">
    <citation type="submission" date="2025-08" db="UniProtKB">
        <authorList>
            <consortium name="RefSeq"/>
        </authorList>
    </citation>
    <scope>IDENTIFICATION</scope>
    <source>
        <tissue evidence="5">Whole body pupa</tissue>
    </source>
</reference>
<dbReference type="Pfam" id="PF00098">
    <property type="entry name" value="zf-CCHC"/>
    <property type="match status" value="1"/>
</dbReference>
<dbReference type="GO" id="GO:0008270">
    <property type="term" value="F:zinc ion binding"/>
    <property type="evidence" value="ECO:0007669"/>
    <property type="project" value="UniProtKB-KW"/>
</dbReference>
<dbReference type="Proteomes" id="UP000092443">
    <property type="component" value="Unplaced"/>
</dbReference>
<feature type="domain" description="CCHC-type" evidence="3">
    <location>
        <begin position="183"/>
        <end position="198"/>
    </location>
</feature>
<sequence>MKSGPWSKQQIERSIKLVNRPDAIVIKQTGTISYSDMLKKVKNDGELQKVGENVTRIRKTVKGEMLLEFKQSPKEENSAYQKLVEKALGEEAIVKLMTTQTKIEFKDLDEVTSADDLIVAINTSFSSLNIKKQAVTSIRKAYAGTQTATLSVPTKTAKELLQAGKIKVGWVVSTIREKSTDLKCFRCFEAGHIVRNCKGKTDRSKCCLKCNEEGHRARDCNKSPCSGICKEQGKPHDHPMAGRNCPVNSRGANNNGQP</sequence>
<keyword evidence="1" id="KW-0479">Metal-binding</keyword>
<dbReference type="GeneID" id="119641852"/>
<dbReference type="PROSITE" id="PS50158">
    <property type="entry name" value="ZF_CCHC"/>
    <property type="match status" value="2"/>
</dbReference>
<dbReference type="GO" id="GO:0003676">
    <property type="term" value="F:nucleic acid binding"/>
    <property type="evidence" value="ECO:0007669"/>
    <property type="project" value="InterPro"/>
</dbReference>
<organism evidence="4 5">
    <name type="scientific">Glossina fuscipes</name>
    <dbReference type="NCBI Taxonomy" id="7396"/>
    <lineage>
        <taxon>Eukaryota</taxon>
        <taxon>Metazoa</taxon>
        <taxon>Ecdysozoa</taxon>
        <taxon>Arthropoda</taxon>
        <taxon>Hexapoda</taxon>
        <taxon>Insecta</taxon>
        <taxon>Pterygota</taxon>
        <taxon>Neoptera</taxon>
        <taxon>Endopterygota</taxon>
        <taxon>Diptera</taxon>
        <taxon>Brachycera</taxon>
        <taxon>Muscomorpha</taxon>
        <taxon>Hippoboscoidea</taxon>
        <taxon>Glossinidae</taxon>
        <taxon>Glossina</taxon>
    </lineage>
</organism>
<feature type="compositionally biased region" description="Polar residues" evidence="2">
    <location>
        <begin position="246"/>
        <end position="258"/>
    </location>
</feature>
<evidence type="ECO:0000256" key="2">
    <source>
        <dbReference type="SAM" id="MobiDB-lite"/>
    </source>
</evidence>
<dbReference type="KEGG" id="gfs:119641852"/>
<evidence type="ECO:0000256" key="1">
    <source>
        <dbReference type="PROSITE-ProRule" id="PRU00047"/>
    </source>
</evidence>
<keyword evidence="1" id="KW-0863">Zinc-finger</keyword>
<dbReference type="InterPro" id="IPR036875">
    <property type="entry name" value="Znf_CCHC_sf"/>
</dbReference>
<gene>
    <name evidence="5" type="primary">LOC119641852</name>
</gene>
<dbReference type="SUPFAM" id="SSF57756">
    <property type="entry name" value="Retrovirus zinc finger-like domains"/>
    <property type="match status" value="1"/>
</dbReference>
<evidence type="ECO:0000313" key="5">
    <source>
        <dbReference type="RefSeq" id="XP_037896658.1"/>
    </source>
</evidence>
<evidence type="ECO:0000259" key="3">
    <source>
        <dbReference type="PROSITE" id="PS50158"/>
    </source>
</evidence>
<keyword evidence="4" id="KW-1185">Reference proteome</keyword>
<dbReference type="InterPro" id="IPR001878">
    <property type="entry name" value="Znf_CCHC"/>
</dbReference>
<protein>
    <submittedName>
        <fullName evidence="5">Uncharacterized protein LOC119641852</fullName>
    </submittedName>
</protein>
<feature type="region of interest" description="Disordered" evidence="2">
    <location>
        <begin position="233"/>
        <end position="258"/>
    </location>
</feature>
<keyword evidence="1" id="KW-0862">Zinc</keyword>